<name>A0A1F6C703_HANXR</name>
<evidence type="ECO:0000313" key="14">
    <source>
        <dbReference type="Proteomes" id="UP000178606"/>
    </source>
</evidence>
<gene>
    <name evidence="13" type="ORF">A3F84_11210</name>
</gene>
<dbReference type="PANTHER" id="PTHR11098">
    <property type="entry name" value="NICOTINATE PHOSPHORIBOSYLTRANSFERASE"/>
    <property type="match status" value="1"/>
</dbReference>
<feature type="domain" description="Nicotinate/nicotinamide phosphoribosyltransferase" evidence="10">
    <location>
        <begin position="148"/>
        <end position="314"/>
    </location>
</feature>
<comment type="PTM">
    <text evidence="9">Transiently phosphorylated on a His residue during the reaction cycle. Phosphorylation strongly increases the affinity for substrates and increases the rate of nicotinate D-ribonucleotide production. Dephosphorylation regenerates the low-affinity form of the enzyme, leading to product release.</text>
</comment>
<accession>A0A1F6C703</accession>
<sequence length="453" mass="48952">MPSGLLLDLYQLTMAQTYLAEGMDGMATFSLFARNLPPNRGYLVAAGLEDALTYLENFRFTGEDLDFLDSTNLFTAPLLERFDQLKFTGRVRALAEGTVCFADEPLLEVTAPILEAQLVETMLINEIQLQTLIATKAARCVDAGAGRRLVDFALRRAHGGEAGMKVARASFIGGFEATSNVRASQTYGIPAAGTMAHSFIEAFPDELSAFRAYARAYPDRAVLLVDTYDSIEGARNAGIVGRELAANGHQLAGIRLDSGDFADLSRKVRMLLDEAGLSATTVFASGGLDEYEIADLVAGGAPIDGFGVGTRMGVSADAPHLDLAYKLVSYDGTPTMKLSEGKATWPGAKQVWRHRTNGDAVRSIEDWIGLADESAPEGAVPLLAEVMKNGERTSPVEPLAALQSRRKEEIAALPEACRRMRAPVPPVLRPTPALWELRREIAAKLRPVVEAHR</sequence>
<evidence type="ECO:0000256" key="2">
    <source>
        <dbReference type="ARBA" id="ARBA00010897"/>
    </source>
</evidence>
<dbReference type="Proteomes" id="UP000178606">
    <property type="component" value="Unassembled WGS sequence"/>
</dbReference>
<comment type="catalytic activity">
    <reaction evidence="8 9">
        <text>5-phospho-alpha-D-ribose 1-diphosphate + nicotinate + ATP + H2O = nicotinate beta-D-ribonucleotide + ADP + phosphate + diphosphate</text>
        <dbReference type="Rhea" id="RHEA:36163"/>
        <dbReference type="ChEBI" id="CHEBI:15377"/>
        <dbReference type="ChEBI" id="CHEBI:30616"/>
        <dbReference type="ChEBI" id="CHEBI:32544"/>
        <dbReference type="ChEBI" id="CHEBI:33019"/>
        <dbReference type="ChEBI" id="CHEBI:43474"/>
        <dbReference type="ChEBI" id="CHEBI:57502"/>
        <dbReference type="ChEBI" id="CHEBI:58017"/>
        <dbReference type="ChEBI" id="CHEBI:456216"/>
        <dbReference type="EC" id="6.3.4.21"/>
    </reaction>
</comment>
<dbReference type="Gene3D" id="3.20.140.10">
    <property type="entry name" value="nicotinate phosphoribosyltransferase"/>
    <property type="match status" value="1"/>
</dbReference>
<dbReference type="GO" id="GO:0004516">
    <property type="term" value="F:nicotinate phosphoribosyltransferase activity"/>
    <property type="evidence" value="ECO:0007669"/>
    <property type="project" value="UniProtKB-UniRule"/>
</dbReference>
<protein>
    <recommendedName>
        <fullName evidence="3 9">Nicotinate phosphoribosyltransferase</fullName>
        <ecNumber evidence="3 9">6.3.4.21</ecNumber>
    </recommendedName>
</protein>
<dbReference type="InterPro" id="IPR036068">
    <property type="entry name" value="Nicotinate_pribotase-like_C"/>
</dbReference>
<comment type="caution">
    <text evidence="13">The sequence shown here is derived from an EMBL/GenBank/DDBJ whole genome shotgun (WGS) entry which is preliminary data.</text>
</comment>
<evidence type="ECO:0000259" key="10">
    <source>
        <dbReference type="Pfam" id="PF04095"/>
    </source>
</evidence>
<evidence type="ECO:0000256" key="7">
    <source>
        <dbReference type="ARBA" id="ARBA00022679"/>
    </source>
</evidence>
<dbReference type="NCBIfam" id="NF009131">
    <property type="entry name" value="PRK12484.1"/>
    <property type="match status" value="1"/>
</dbReference>
<dbReference type="GO" id="GO:0005829">
    <property type="term" value="C:cytosol"/>
    <property type="evidence" value="ECO:0007669"/>
    <property type="project" value="TreeGrafter"/>
</dbReference>
<dbReference type="SUPFAM" id="SSF54675">
    <property type="entry name" value="Nicotinate/Quinolinate PRTase N-terminal domain-like"/>
    <property type="match status" value="1"/>
</dbReference>
<keyword evidence="6 9" id="KW-0662">Pyridine nucleotide biosynthesis</keyword>
<keyword evidence="7 9" id="KW-0808">Transferase</keyword>
<dbReference type="FunFam" id="3.20.20.70:FF:000076">
    <property type="entry name" value="Nicotinate phosphoribosyltransferase"/>
    <property type="match status" value="1"/>
</dbReference>
<dbReference type="PIRSF" id="PIRSF000484">
    <property type="entry name" value="NAPRT"/>
    <property type="match status" value="1"/>
</dbReference>
<dbReference type="InterPro" id="IPR006405">
    <property type="entry name" value="Nic_PRibTrfase_pncB"/>
</dbReference>
<dbReference type="GO" id="GO:0047280">
    <property type="term" value="F:nicotinamide phosphoribosyltransferase activity"/>
    <property type="evidence" value="ECO:0007669"/>
    <property type="project" value="UniProtKB-ARBA"/>
</dbReference>
<comment type="function">
    <text evidence="9">Catalyzes the first step in the biosynthesis of NAD from nicotinic acid, the ATP-dependent synthesis of beta-nicotinate D-ribonucleotide from nicotinate and 5-phospho-D-ribose 1-phosphate.</text>
</comment>
<evidence type="ECO:0000259" key="12">
    <source>
        <dbReference type="Pfam" id="PF17956"/>
    </source>
</evidence>
<evidence type="ECO:0000256" key="9">
    <source>
        <dbReference type="RuleBase" id="RU365100"/>
    </source>
</evidence>
<organism evidence="13 14">
    <name type="scientific">Handelsmanbacteria sp. (strain RIFCSPLOWO2_12_FULL_64_10)</name>
    <dbReference type="NCBI Taxonomy" id="1817868"/>
    <lineage>
        <taxon>Bacteria</taxon>
        <taxon>Candidatus Handelsmaniibacteriota</taxon>
    </lineage>
</organism>
<dbReference type="EMBL" id="MFKF01000392">
    <property type="protein sequence ID" value="OGG44920.1"/>
    <property type="molecule type" value="Genomic_DNA"/>
</dbReference>
<dbReference type="PANTHER" id="PTHR11098:SF1">
    <property type="entry name" value="NICOTINATE PHOSPHORIBOSYLTRANSFERASE"/>
    <property type="match status" value="1"/>
</dbReference>
<reference evidence="13 14" key="1">
    <citation type="journal article" date="2016" name="Nat. Commun.">
        <title>Thousands of microbial genomes shed light on interconnected biogeochemical processes in an aquifer system.</title>
        <authorList>
            <person name="Anantharaman K."/>
            <person name="Brown C.T."/>
            <person name="Hug L.A."/>
            <person name="Sharon I."/>
            <person name="Castelle C.J."/>
            <person name="Probst A.J."/>
            <person name="Thomas B.C."/>
            <person name="Singh A."/>
            <person name="Wilkins M.J."/>
            <person name="Karaoz U."/>
            <person name="Brodie E.L."/>
            <person name="Williams K.H."/>
            <person name="Hubbard S.S."/>
            <person name="Banfield J.F."/>
        </authorList>
    </citation>
    <scope>NUCLEOTIDE SEQUENCE [LARGE SCALE GENOMIC DNA]</scope>
    <source>
        <strain evidence="14">RIFCSPLOWO2_12_FULL_64_10</strain>
    </source>
</reference>
<dbReference type="UniPathway" id="UPA00253">
    <property type="reaction ID" value="UER00457"/>
</dbReference>
<keyword evidence="4" id="KW-0597">Phosphoprotein</keyword>
<feature type="domain" description="Nicotinate phosphoribosyltransferase C-terminal" evidence="12">
    <location>
        <begin position="379"/>
        <end position="437"/>
    </location>
</feature>
<keyword evidence="13" id="KW-0328">Glycosyltransferase</keyword>
<dbReference type="InterPro" id="IPR007229">
    <property type="entry name" value="Nic_PRibTrfase-Fam"/>
</dbReference>
<dbReference type="SUPFAM" id="SSF51690">
    <property type="entry name" value="Nicotinate/Quinolinate PRTase C-terminal domain-like"/>
    <property type="match status" value="1"/>
</dbReference>
<dbReference type="Pfam" id="PF04095">
    <property type="entry name" value="NAPRTase"/>
    <property type="match status" value="1"/>
</dbReference>
<evidence type="ECO:0000256" key="4">
    <source>
        <dbReference type="ARBA" id="ARBA00022553"/>
    </source>
</evidence>
<dbReference type="GO" id="GO:0034355">
    <property type="term" value="P:NAD+ biosynthetic process via the salvage pathway"/>
    <property type="evidence" value="ECO:0007669"/>
    <property type="project" value="UniProtKB-ARBA"/>
</dbReference>
<evidence type="ECO:0000256" key="6">
    <source>
        <dbReference type="ARBA" id="ARBA00022642"/>
    </source>
</evidence>
<dbReference type="InterPro" id="IPR013785">
    <property type="entry name" value="Aldolase_TIM"/>
</dbReference>
<dbReference type="InterPro" id="IPR041525">
    <property type="entry name" value="N/Namide_PRibTrfase"/>
</dbReference>
<evidence type="ECO:0000259" key="11">
    <source>
        <dbReference type="Pfam" id="PF17767"/>
    </source>
</evidence>
<dbReference type="InterPro" id="IPR040727">
    <property type="entry name" value="NAPRTase_N"/>
</dbReference>
<dbReference type="CDD" id="cd01570">
    <property type="entry name" value="NAPRTase_A"/>
    <property type="match status" value="1"/>
</dbReference>
<proteinExistence type="inferred from homology"/>
<keyword evidence="5 9" id="KW-0436">Ligase</keyword>
<dbReference type="AlphaFoldDB" id="A0A1F6C703"/>
<dbReference type="Pfam" id="PF17956">
    <property type="entry name" value="NAPRTase_C"/>
    <property type="match status" value="1"/>
</dbReference>
<evidence type="ECO:0000256" key="5">
    <source>
        <dbReference type="ARBA" id="ARBA00022598"/>
    </source>
</evidence>
<feature type="domain" description="Nicotinate phosphoribosyltransferase N-terminal" evidence="11">
    <location>
        <begin position="5"/>
        <end position="127"/>
    </location>
</feature>
<comment type="pathway">
    <text evidence="1 9">Cofactor biosynthesis; NAD(+) biosynthesis; nicotinate D-ribonucleotide from nicotinate: step 1/1.</text>
</comment>
<dbReference type="Pfam" id="PF17767">
    <property type="entry name" value="NAPRTase_N"/>
    <property type="match status" value="1"/>
</dbReference>
<evidence type="ECO:0000256" key="8">
    <source>
        <dbReference type="ARBA" id="ARBA00048668"/>
    </source>
</evidence>
<comment type="similarity">
    <text evidence="2 9">Belongs to the NAPRTase family.</text>
</comment>
<evidence type="ECO:0000256" key="3">
    <source>
        <dbReference type="ARBA" id="ARBA00013236"/>
    </source>
</evidence>
<dbReference type="EC" id="6.3.4.21" evidence="3 9"/>
<dbReference type="Gene3D" id="3.20.20.70">
    <property type="entry name" value="Aldolase class I"/>
    <property type="match status" value="1"/>
</dbReference>
<evidence type="ECO:0000256" key="1">
    <source>
        <dbReference type="ARBA" id="ARBA00004952"/>
    </source>
</evidence>
<evidence type="ECO:0000313" key="13">
    <source>
        <dbReference type="EMBL" id="OGG44920.1"/>
    </source>
</evidence>
<dbReference type="NCBIfam" id="TIGR01513">
    <property type="entry name" value="NAPRTase_put"/>
    <property type="match status" value="1"/>
</dbReference>
<dbReference type="NCBIfam" id="NF006696">
    <property type="entry name" value="PRK09243.1-3"/>
    <property type="match status" value="1"/>
</dbReference>
<dbReference type="InterPro" id="IPR041619">
    <property type="entry name" value="NAPRTase_C"/>
</dbReference>